<dbReference type="OrthoDB" id="9799835at2"/>
<dbReference type="SUPFAM" id="SSF47729">
    <property type="entry name" value="IHF-like DNA-binding proteins"/>
    <property type="match status" value="1"/>
</dbReference>
<comment type="similarity">
    <text evidence="1 4">Belongs to the bacterial histone-like protein family.</text>
</comment>
<dbReference type="GO" id="GO:0030261">
    <property type="term" value="P:chromosome condensation"/>
    <property type="evidence" value="ECO:0007669"/>
    <property type="project" value="UniProtKB-KW"/>
</dbReference>
<keyword evidence="2" id="KW-0226">DNA condensation</keyword>
<keyword evidence="3" id="KW-0238">DNA-binding</keyword>
<evidence type="ECO:0000313" key="5">
    <source>
        <dbReference type="EMBL" id="OPH47610.1"/>
    </source>
</evidence>
<sequence length="109" mass="12112">MNKAELINKAAEISGVSKKETEKVANALFDVMFGTLETGEEVQIINFGTFFRRIRKARENGINPLLAAEYKSQGYSEEEYKKMASVNVPEMGAPAFRGSNKLKAALKHI</sequence>
<dbReference type="Pfam" id="PF00216">
    <property type="entry name" value="Bac_DNA_binding"/>
    <property type="match status" value="1"/>
</dbReference>
<dbReference type="InterPro" id="IPR010992">
    <property type="entry name" value="IHF-like_DNA-bd_dom_sf"/>
</dbReference>
<dbReference type="AlphaFoldDB" id="A0A1V4H8S2"/>
<evidence type="ECO:0000256" key="4">
    <source>
        <dbReference type="RuleBase" id="RU003939"/>
    </source>
</evidence>
<proteinExistence type="inferred from homology"/>
<dbReference type="GO" id="GO:0003677">
    <property type="term" value="F:DNA binding"/>
    <property type="evidence" value="ECO:0007669"/>
    <property type="project" value="UniProtKB-KW"/>
</dbReference>
<dbReference type="PANTHER" id="PTHR33175:SF3">
    <property type="entry name" value="DNA-BINDING PROTEIN HU-BETA"/>
    <property type="match status" value="1"/>
</dbReference>
<dbReference type="Proteomes" id="UP000190626">
    <property type="component" value="Unassembled WGS sequence"/>
</dbReference>
<evidence type="ECO:0000256" key="3">
    <source>
        <dbReference type="ARBA" id="ARBA00023125"/>
    </source>
</evidence>
<evidence type="ECO:0000313" key="6">
    <source>
        <dbReference type="Proteomes" id="UP000190626"/>
    </source>
</evidence>
<dbReference type="GO" id="GO:0030527">
    <property type="term" value="F:structural constituent of chromatin"/>
    <property type="evidence" value="ECO:0007669"/>
    <property type="project" value="InterPro"/>
</dbReference>
<keyword evidence="6" id="KW-1185">Reference proteome</keyword>
<dbReference type="EMBL" id="MBTG01000056">
    <property type="protein sequence ID" value="OPH47610.1"/>
    <property type="molecule type" value="Genomic_DNA"/>
</dbReference>
<protein>
    <recommendedName>
        <fullName evidence="7">DNA-binding protein</fullName>
    </recommendedName>
</protein>
<evidence type="ECO:0008006" key="7">
    <source>
        <dbReference type="Google" id="ProtNLM"/>
    </source>
</evidence>
<evidence type="ECO:0000256" key="1">
    <source>
        <dbReference type="ARBA" id="ARBA00010529"/>
    </source>
</evidence>
<organism evidence="5 6">
    <name type="scientific">Paenibacillus ferrarius</name>
    <dbReference type="NCBI Taxonomy" id="1469647"/>
    <lineage>
        <taxon>Bacteria</taxon>
        <taxon>Bacillati</taxon>
        <taxon>Bacillota</taxon>
        <taxon>Bacilli</taxon>
        <taxon>Bacillales</taxon>
        <taxon>Paenibacillaceae</taxon>
        <taxon>Paenibacillus</taxon>
    </lineage>
</organism>
<dbReference type="RefSeq" id="WP_079420252.1">
    <property type="nucleotide sequence ID" value="NZ_MBTG01000056.1"/>
</dbReference>
<reference evidence="6" key="1">
    <citation type="submission" date="2016-07" db="EMBL/GenBank/DDBJ databases">
        <authorList>
            <person name="Florea S."/>
            <person name="Webb J.S."/>
            <person name="Jaromczyk J."/>
            <person name="Schardl C.L."/>
        </authorList>
    </citation>
    <scope>NUCLEOTIDE SEQUENCE [LARGE SCALE GENOMIC DNA]</scope>
    <source>
        <strain evidence="6">CY1</strain>
    </source>
</reference>
<comment type="caution">
    <text evidence="5">The sequence shown here is derived from an EMBL/GenBank/DDBJ whole genome shotgun (WGS) entry which is preliminary data.</text>
</comment>
<dbReference type="Gene3D" id="4.10.520.10">
    <property type="entry name" value="IHF-like DNA-binding proteins"/>
    <property type="match status" value="1"/>
</dbReference>
<dbReference type="STRING" id="1469647.BC351_10485"/>
<name>A0A1V4H8S2_9BACL</name>
<evidence type="ECO:0000256" key="2">
    <source>
        <dbReference type="ARBA" id="ARBA00023067"/>
    </source>
</evidence>
<accession>A0A1V4H8S2</accession>
<dbReference type="SMART" id="SM00411">
    <property type="entry name" value="BHL"/>
    <property type="match status" value="1"/>
</dbReference>
<dbReference type="InterPro" id="IPR000119">
    <property type="entry name" value="Hist_DNA-bd"/>
</dbReference>
<gene>
    <name evidence="5" type="ORF">BC351_10485</name>
</gene>
<dbReference type="PANTHER" id="PTHR33175">
    <property type="entry name" value="DNA-BINDING PROTEIN HU"/>
    <property type="match status" value="1"/>
</dbReference>